<accession>A0A080M199</accession>
<evidence type="ECO:0000313" key="1">
    <source>
        <dbReference type="EMBL" id="KFB74045.1"/>
    </source>
</evidence>
<protein>
    <submittedName>
        <fullName evidence="1">Phage protein D</fullName>
    </submittedName>
</protein>
<reference evidence="1 2" key="1">
    <citation type="submission" date="2014-02" db="EMBL/GenBank/DDBJ databases">
        <title>Expanding our view of genomic diversity in Candidatus Accumulibacter clades.</title>
        <authorList>
            <person name="Skennerton C.T."/>
            <person name="Barr J.J."/>
            <person name="Slater F.R."/>
            <person name="Bond P.L."/>
            <person name="Tyson G.W."/>
        </authorList>
    </citation>
    <scope>NUCLEOTIDE SEQUENCE [LARGE SCALE GENOMIC DNA]</scope>
    <source>
        <strain evidence="2">BA-91</strain>
    </source>
</reference>
<gene>
    <name evidence="1" type="ORF">AW09_000676</name>
</gene>
<proteinExistence type="predicted"/>
<name>A0A080M199_9PROT</name>
<comment type="caution">
    <text evidence="1">The sequence shown here is derived from an EMBL/GenBank/DDBJ whole genome shotgun (WGS) entry which is preliminary data.</text>
</comment>
<evidence type="ECO:0000313" key="2">
    <source>
        <dbReference type="Proteomes" id="UP000020077"/>
    </source>
</evidence>
<organism evidence="1 2">
    <name type="scientific">Candidatus Accumulibacter phosphatis</name>
    <dbReference type="NCBI Taxonomy" id="327160"/>
    <lineage>
        <taxon>Bacteria</taxon>
        <taxon>Pseudomonadati</taxon>
        <taxon>Pseudomonadota</taxon>
        <taxon>Betaproteobacteria</taxon>
        <taxon>Candidatus Accumulibacter</taxon>
    </lineage>
</organism>
<sequence>MSAAQDFRQPALCRIYVDDEEVVELRPYLVEATVETSRGEAAVCTLVFDNFRLEDDSWQVQDAGVFLPWKPFRIEAHFGDYSEEVMRGYVKEVITDAPEQMGNAKVMVLCQDESLLLDREHIRRVWSTEDEAMTDGDILAEIAGSDFDTEHEAGLSNVALNQDGTSIRFLRERAEANGYELYLREGVIHFKPPQLDEDPQASIMAYMGERSNCLRINVRHDGHKPDQVALVRAAETGTELEQETFSPNLTLLGSSAADSSAMGLSPFVWQMPRPAGSSLEEARARAQAKANESAWKIVAEGELDGSLYGHVLLTHKPVGVYGIGDTYGGLYYVDRVTHVFAQAGYRQAFRLLRNATGQHTEPEGSDALAGVR</sequence>
<dbReference type="AlphaFoldDB" id="A0A080M199"/>
<dbReference type="EMBL" id="JDVG02000116">
    <property type="protein sequence ID" value="KFB74045.1"/>
    <property type="molecule type" value="Genomic_DNA"/>
</dbReference>
<dbReference type="Proteomes" id="UP000020077">
    <property type="component" value="Unassembled WGS sequence"/>
</dbReference>